<reference evidence="12" key="1">
    <citation type="submission" date="2025-08" db="UniProtKB">
        <authorList>
            <consortium name="RefSeq"/>
        </authorList>
    </citation>
    <scope>IDENTIFICATION</scope>
    <source>
        <strain evidence="12">15112-1751.03</strain>
        <tissue evidence="12">Whole Adult</tissue>
    </source>
</reference>
<keyword evidence="8" id="KW-0175">Coiled coil</keyword>
<proteinExistence type="predicted"/>
<evidence type="ECO:0000256" key="6">
    <source>
        <dbReference type="ARBA" id="ARBA00022989"/>
    </source>
</evidence>
<evidence type="ECO:0000256" key="7">
    <source>
        <dbReference type="ARBA" id="ARBA00023136"/>
    </source>
</evidence>
<dbReference type="AlphaFoldDB" id="A0A9C6SPU5"/>
<dbReference type="Pfam" id="PF01699">
    <property type="entry name" value="Na_Ca_ex"/>
    <property type="match status" value="2"/>
</dbReference>
<keyword evidence="4" id="KW-0106">Calcium</keyword>
<evidence type="ECO:0000256" key="2">
    <source>
        <dbReference type="ARBA" id="ARBA00022448"/>
    </source>
</evidence>
<keyword evidence="3" id="KW-0050">Antiport</keyword>
<dbReference type="InterPro" id="IPR004837">
    <property type="entry name" value="NaCa_Exmemb"/>
</dbReference>
<dbReference type="PANTHER" id="PTHR12266">
    <property type="entry name" value="NA+/CA2+ K+ INDEPENDENT EXCHANGER"/>
    <property type="match status" value="1"/>
</dbReference>
<sequence length="619" mass="71546">MATSLDEEFKYFLSNVSRNQLRKLHASKKSFIPQISCLAVLRLPYNERCMMIKRVKNCRDILGYFNYFEMMYCFFNVHEKFIEICVMLIFLIIAYYYLLLMSIVVDISFMPVLKILSVKMHLSEFVAGATLFAFGASCPDFVANLLPIREDSAIIAGTFGDSVVNVLLCGGLICYMKPFKMDWFVVVLELLFLWLAVELLRYLMFYNQCMSYTDSSILLSVYLLYLIVIIIDLKLLRWTINKLQREILELKRQSSSVERENQLAIRITALRELMRHQHMQIRSSSLRTSRRRTLENSLPQLKKEGLDYEANRTMLHNKNNPKNRLLWTDFLESLNPIDATEWRLAGRCQRFCILIQCPMRLLVTIFVPVVDYELYKHGWSKLLNCTQIVTNPFFLITAVHSKCNNSYTSWIADFNISYSKWSLCLTVPLAIATFCHARTDVPPHYHFLFIVLSASSSLVIIVICSSEIEVLIAIVGIVCHLSEHFLNITFGSMGSAVINLMASYAMTVQGYEKLAFTGVFAGPFFNTVVSMGVAFMYNEKTHKVGSAIWLNGEHGDNCYIFIFITIVTTLWWLSLFNFTPRRSAAVFSWTILALFILYAVAVEWDIVHEITNDERFEPR</sequence>
<evidence type="ECO:0000256" key="5">
    <source>
        <dbReference type="ARBA" id="ARBA00022692"/>
    </source>
</evidence>
<evidence type="ECO:0000256" key="1">
    <source>
        <dbReference type="ARBA" id="ARBA00004141"/>
    </source>
</evidence>
<dbReference type="PANTHER" id="PTHR12266:SF0">
    <property type="entry name" value="MITOCHONDRIAL SODIUM_CALCIUM EXCHANGER PROTEIN"/>
    <property type="match status" value="1"/>
</dbReference>
<feature type="domain" description="Sodium/calcium exchanger membrane region" evidence="10">
    <location>
        <begin position="457"/>
        <end position="601"/>
    </location>
</feature>
<evidence type="ECO:0000256" key="3">
    <source>
        <dbReference type="ARBA" id="ARBA00022449"/>
    </source>
</evidence>
<feature type="transmembrane region" description="Helical" evidence="9">
    <location>
        <begin position="81"/>
        <end position="105"/>
    </location>
</feature>
<dbReference type="Proteomes" id="UP000515160">
    <property type="component" value="Chromosome 3"/>
</dbReference>
<keyword evidence="4" id="KW-0109">Calcium transport</keyword>
<feature type="transmembrane region" description="Helical" evidence="9">
    <location>
        <begin position="514"/>
        <end position="537"/>
    </location>
</feature>
<feature type="transmembrane region" description="Helical" evidence="9">
    <location>
        <begin position="447"/>
        <end position="478"/>
    </location>
</feature>
<name>A0A9C6SPU5_DROAB</name>
<feature type="coiled-coil region" evidence="8">
    <location>
        <begin position="233"/>
        <end position="260"/>
    </location>
</feature>
<protein>
    <submittedName>
        <fullName evidence="12">Mitochondrial sodium/calcium exchanger protein-like isoform X1</fullName>
    </submittedName>
</protein>
<keyword evidence="11" id="KW-1185">Reference proteome</keyword>
<gene>
    <name evidence="12" type="primary">LOC117568503</name>
</gene>
<evidence type="ECO:0000313" key="12">
    <source>
        <dbReference type="RefSeq" id="XP_051859839.1"/>
    </source>
</evidence>
<dbReference type="Gene3D" id="1.20.1420.30">
    <property type="entry name" value="NCX, central ion-binding region"/>
    <property type="match status" value="2"/>
</dbReference>
<dbReference type="GO" id="GO:0006874">
    <property type="term" value="P:intracellular calcium ion homeostasis"/>
    <property type="evidence" value="ECO:0007669"/>
    <property type="project" value="TreeGrafter"/>
</dbReference>
<feature type="transmembrane region" description="Helical" evidence="9">
    <location>
        <begin position="152"/>
        <end position="176"/>
    </location>
</feature>
<feature type="transmembrane region" description="Helical" evidence="9">
    <location>
        <begin position="183"/>
        <end position="204"/>
    </location>
</feature>
<dbReference type="InterPro" id="IPR044880">
    <property type="entry name" value="NCX_ion-bd_dom_sf"/>
</dbReference>
<dbReference type="GeneID" id="117568503"/>
<keyword evidence="4" id="KW-0406">Ion transport</keyword>
<dbReference type="GO" id="GO:0005432">
    <property type="term" value="F:calcium:sodium antiporter activity"/>
    <property type="evidence" value="ECO:0007669"/>
    <property type="project" value="TreeGrafter"/>
</dbReference>
<feature type="transmembrane region" description="Helical" evidence="9">
    <location>
        <begin position="557"/>
        <end position="576"/>
    </location>
</feature>
<feature type="transmembrane region" description="Helical" evidence="9">
    <location>
        <begin position="484"/>
        <end position="502"/>
    </location>
</feature>
<dbReference type="OrthoDB" id="407410at2759"/>
<evidence type="ECO:0000313" key="11">
    <source>
        <dbReference type="Proteomes" id="UP000515160"/>
    </source>
</evidence>
<keyword evidence="5 9" id="KW-0812">Transmembrane</keyword>
<feature type="transmembrane region" description="Helical" evidence="9">
    <location>
        <begin position="583"/>
        <end position="601"/>
    </location>
</feature>
<evidence type="ECO:0000256" key="9">
    <source>
        <dbReference type="SAM" id="Phobius"/>
    </source>
</evidence>
<feature type="domain" description="Sodium/calcium exchanger membrane region" evidence="10">
    <location>
        <begin position="95"/>
        <end position="230"/>
    </location>
</feature>
<dbReference type="InterPro" id="IPR051359">
    <property type="entry name" value="CaCA_antiporter"/>
</dbReference>
<comment type="subcellular location">
    <subcellularLocation>
        <location evidence="1">Membrane</location>
        <topology evidence="1">Multi-pass membrane protein</topology>
    </subcellularLocation>
</comment>
<dbReference type="GO" id="GO:0016020">
    <property type="term" value="C:membrane"/>
    <property type="evidence" value="ECO:0007669"/>
    <property type="project" value="UniProtKB-SubCell"/>
</dbReference>
<keyword evidence="6 9" id="KW-1133">Transmembrane helix</keyword>
<feature type="transmembrane region" description="Helical" evidence="9">
    <location>
        <begin position="216"/>
        <end position="236"/>
    </location>
</feature>
<organism evidence="11 12">
    <name type="scientific">Drosophila albomicans</name>
    <name type="common">Fruit fly</name>
    <dbReference type="NCBI Taxonomy" id="7291"/>
    <lineage>
        <taxon>Eukaryota</taxon>
        <taxon>Metazoa</taxon>
        <taxon>Ecdysozoa</taxon>
        <taxon>Arthropoda</taxon>
        <taxon>Hexapoda</taxon>
        <taxon>Insecta</taxon>
        <taxon>Pterygota</taxon>
        <taxon>Neoptera</taxon>
        <taxon>Endopterygota</taxon>
        <taxon>Diptera</taxon>
        <taxon>Brachycera</taxon>
        <taxon>Muscomorpha</taxon>
        <taxon>Ephydroidea</taxon>
        <taxon>Drosophilidae</taxon>
        <taxon>Drosophila</taxon>
    </lineage>
</organism>
<keyword evidence="2" id="KW-0813">Transport</keyword>
<evidence type="ECO:0000256" key="8">
    <source>
        <dbReference type="SAM" id="Coils"/>
    </source>
</evidence>
<accession>A0A9C6SPU5</accession>
<dbReference type="RefSeq" id="XP_051859839.1">
    <property type="nucleotide sequence ID" value="XM_052003879.1"/>
</dbReference>
<keyword evidence="7 9" id="KW-0472">Membrane</keyword>
<evidence type="ECO:0000259" key="10">
    <source>
        <dbReference type="Pfam" id="PF01699"/>
    </source>
</evidence>
<evidence type="ECO:0000256" key="4">
    <source>
        <dbReference type="ARBA" id="ARBA00022568"/>
    </source>
</evidence>